<dbReference type="InterPro" id="IPR036249">
    <property type="entry name" value="Thioredoxin-like_sf"/>
</dbReference>
<dbReference type="OrthoDB" id="37297at2759"/>
<dbReference type="Gene3D" id="3.40.30.10">
    <property type="entry name" value="Glutaredoxin"/>
    <property type="match status" value="1"/>
</dbReference>
<comment type="caution">
    <text evidence="1">The sequence shown here is derived from an EMBL/GenBank/DDBJ whole genome shotgun (WGS) entry which is preliminary data.</text>
</comment>
<protein>
    <recommendedName>
        <fullName evidence="3">Thioredoxin-like fold domain-containing protein</fullName>
    </recommendedName>
</protein>
<dbReference type="Proteomes" id="UP000886653">
    <property type="component" value="Unassembled WGS sequence"/>
</dbReference>
<name>A0A9P6TGA4_9BASI</name>
<evidence type="ECO:0008006" key="3">
    <source>
        <dbReference type="Google" id="ProtNLM"/>
    </source>
</evidence>
<dbReference type="PANTHER" id="PTHR33875">
    <property type="entry name" value="OS09G0542200 PROTEIN"/>
    <property type="match status" value="1"/>
</dbReference>
<gene>
    <name evidence="1" type="ORF">CROQUDRAFT_57956</name>
</gene>
<evidence type="ECO:0000313" key="1">
    <source>
        <dbReference type="EMBL" id="KAG0150550.1"/>
    </source>
</evidence>
<reference evidence="1" key="1">
    <citation type="submission" date="2013-11" db="EMBL/GenBank/DDBJ databases">
        <title>Genome sequence of the fusiform rust pathogen reveals effectors for host alternation and coevolution with pine.</title>
        <authorList>
            <consortium name="DOE Joint Genome Institute"/>
            <person name="Smith K."/>
            <person name="Pendleton A."/>
            <person name="Kubisiak T."/>
            <person name="Anderson C."/>
            <person name="Salamov A."/>
            <person name="Aerts A."/>
            <person name="Riley R."/>
            <person name="Clum A."/>
            <person name="Lindquist E."/>
            <person name="Ence D."/>
            <person name="Campbell M."/>
            <person name="Kronenberg Z."/>
            <person name="Feau N."/>
            <person name="Dhillon B."/>
            <person name="Hamelin R."/>
            <person name="Burleigh J."/>
            <person name="Smith J."/>
            <person name="Yandell M."/>
            <person name="Nelson C."/>
            <person name="Grigoriev I."/>
            <person name="Davis J."/>
        </authorList>
    </citation>
    <scope>NUCLEOTIDE SEQUENCE</scope>
    <source>
        <strain evidence="1">G11</strain>
    </source>
</reference>
<accession>A0A9P6TGA4</accession>
<proteinExistence type="predicted"/>
<sequence length="214" mass="24250">MTLGPQFIAHRLIKTGHLTKNSHTLEFFLDFTCPFSAKIFKSIHQHLIPIIEKNNHHHQISLIIRQVPQPWHHSSTFVHQAAIAVSTILLRDNPPEIASIKLWKYFGALFEHQAEYFDEPTLVELPISTKQRLAELASSTLQIDPARVLELVSLSGSGNAGTKIDPTLKLAVRYHRQNGIHVTPTVTLDGIIDPSISSSYTQPEWEKYIQEKLI</sequence>
<evidence type="ECO:0000313" key="2">
    <source>
        <dbReference type="Proteomes" id="UP000886653"/>
    </source>
</evidence>
<dbReference type="EMBL" id="MU167218">
    <property type="protein sequence ID" value="KAG0150550.1"/>
    <property type="molecule type" value="Genomic_DNA"/>
</dbReference>
<organism evidence="1 2">
    <name type="scientific">Cronartium quercuum f. sp. fusiforme G11</name>
    <dbReference type="NCBI Taxonomy" id="708437"/>
    <lineage>
        <taxon>Eukaryota</taxon>
        <taxon>Fungi</taxon>
        <taxon>Dikarya</taxon>
        <taxon>Basidiomycota</taxon>
        <taxon>Pucciniomycotina</taxon>
        <taxon>Pucciniomycetes</taxon>
        <taxon>Pucciniales</taxon>
        <taxon>Coleosporiaceae</taxon>
        <taxon>Cronartium</taxon>
    </lineage>
</organism>
<keyword evidence="2" id="KW-1185">Reference proteome</keyword>
<dbReference type="SUPFAM" id="SSF52833">
    <property type="entry name" value="Thioredoxin-like"/>
    <property type="match status" value="1"/>
</dbReference>
<dbReference type="PANTHER" id="PTHR33875:SF2">
    <property type="entry name" value="ACR183CP"/>
    <property type="match status" value="1"/>
</dbReference>
<dbReference type="AlphaFoldDB" id="A0A9P6TGA4"/>